<keyword evidence="2" id="KW-1185">Reference proteome</keyword>
<dbReference type="Proteomes" id="UP000249016">
    <property type="component" value="Unassembled WGS sequence"/>
</dbReference>
<comment type="caution">
    <text evidence="1">The sequence shown here is derived from an EMBL/GenBank/DDBJ whole genome shotgun (WGS) entry which is preliminary data.</text>
</comment>
<accession>A0A327NFP8</accession>
<evidence type="ECO:0000313" key="2">
    <source>
        <dbReference type="Proteomes" id="UP000249016"/>
    </source>
</evidence>
<dbReference type="EMBL" id="QLII01000001">
    <property type="protein sequence ID" value="RAI73987.1"/>
    <property type="molecule type" value="Genomic_DNA"/>
</dbReference>
<gene>
    <name evidence="1" type="ORF">HMF3257_05745</name>
</gene>
<dbReference type="RefSeq" id="WP_111340860.1">
    <property type="nucleotide sequence ID" value="NZ_QLII01000001.1"/>
</dbReference>
<evidence type="ECO:0000313" key="1">
    <source>
        <dbReference type="EMBL" id="RAI73987.1"/>
    </source>
</evidence>
<reference evidence="1 2" key="1">
    <citation type="submission" date="2018-06" db="EMBL/GenBank/DDBJ databases">
        <title>Spirosoma sp. HMF3257 Genome sequencing and assembly.</title>
        <authorList>
            <person name="Kang H."/>
            <person name="Cha I."/>
            <person name="Kim H."/>
            <person name="Kang J."/>
            <person name="Joh K."/>
        </authorList>
    </citation>
    <scope>NUCLEOTIDE SEQUENCE [LARGE SCALE GENOMIC DNA]</scope>
    <source>
        <strain evidence="1 2">HMF3257</strain>
    </source>
</reference>
<sequence>MAKAFQAFMALQVIGFIIDIGKSIFETTAKFEKYGKVLATALGSQEEAKAAMAALKDLGSKTAYSVDELTEGYVKMVNRGLRPSQKEMVAMTDLAASQGKTFDQLVEAALDAQTGENERLKEFGISAKKAGDEVTFSFKGVNTTVKTHQRPYKGPLLPLGK</sequence>
<organism evidence="1 2">
    <name type="scientific">Spirosoma telluris</name>
    <dbReference type="NCBI Taxonomy" id="2183553"/>
    <lineage>
        <taxon>Bacteria</taxon>
        <taxon>Pseudomonadati</taxon>
        <taxon>Bacteroidota</taxon>
        <taxon>Cytophagia</taxon>
        <taxon>Cytophagales</taxon>
        <taxon>Cytophagaceae</taxon>
        <taxon>Spirosoma</taxon>
    </lineage>
</organism>
<name>A0A327NFP8_9BACT</name>
<dbReference type="AlphaFoldDB" id="A0A327NFP8"/>
<proteinExistence type="predicted"/>
<protein>
    <submittedName>
        <fullName evidence="1">Uncharacterized protein</fullName>
    </submittedName>
</protein>
<dbReference type="OrthoDB" id="1219342at2"/>